<keyword evidence="7" id="KW-1185">Reference proteome</keyword>
<feature type="region of interest" description="Disordered" evidence="2">
    <location>
        <begin position="670"/>
        <end position="699"/>
    </location>
</feature>
<dbReference type="Gene3D" id="4.10.220.110">
    <property type="match status" value="1"/>
</dbReference>
<comment type="similarity">
    <text evidence="1">Belongs to the VgrG protein family.</text>
</comment>
<evidence type="ECO:0000259" key="3">
    <source>
        <dbReference type="Pfam" id="PF04717"/>
    </source>
</evidence>
<dbReference type="InterPro" id="IPR006533">
    <property type="entry name" value="T6SS_Vgr_RhsGE"/>
</dbReference>
<dbReference type="NCBIfam" id="TIGR03361">
    <property type="entry name" value="VI_Rhs_Vgr"/>
    <property type="match status" value="1"/>
</dbReference>
<dbReference type="InterPro" id="IPR017847">
    <property type="entry name" value="T6SS_RhsGE_Vgr_subset"/>
</dbReference>
<dbReference type="Gene3D" id="2.40.50.230">
    <property type="entry name" value="Gp5 N-terminal domain"/>
    <property type="match status" value="1"/>
</dbReference>
<proteinExistence type="inferred from homology"/>
<dbReference type="Proteomes" id="UP000443353">
    <property type="component" value="Unassembled WGS sequence"/>
</dbReference>
<dbReference type="Gene3D" id="2.30.110.50">
    <property type="match status" value="1"/>
</dbReference>
<evidence type="ECO:0000256" key="2">
    <source>
        <dbReference type="SAM" id="MobiDB-lite"/>
    </source>
</evidence>
<evidence type="ECO:0000259" key="5">
    <source>
        <dbReference type="Pfam" id="PF13296"/>
    </source>
</evidence>
<feature type="domain" description="Gp5/Type VI secretion system Vgr protein OB-fold" evidence="3">
    <location>
        <begin position="457"/>
        <end position="504"/>
    </location>
</feature>
<dbReference type="SUPFAM" id="SSF69255">
    <property type="entry name" value="gp5 N-terminal domain-like"/>
    <property type="match status" value="1"/>
</dbReference>
<dbReference type="InterPro" id="IPR006531">
    <property type="entry name" value="Gp5/Vgr_OB"/>
</dbReference>
<name>A0A7X3K6E3_9BURK</name>
<dbReference type="InterPro" id="IPR018769">
    <property type="entry name" value="VgrG2_DUF2345"/>
</dbReference>
<comment type="caution">
    <text evidence="6">The sequence shown here is derived from an EMBL/GenBank/DDBJ whole genome shotgun (WGS) entry which is preliminary data.</text>
</comment>
<feature type="domain" description="Putative type VI secretion system Rhs element associated Vgr" evidence="5">
    <location>
        <begin position="533"/>
        <end position="645"/>
    </location>
</feature>
<dbReference type="Pfam" id="PF05954">
    <property type="entry name" value="Phage_GPD"/>
    <property type="match status" value="1"/>
</dbReference>
<dbReference type="EMBL" id="WSES01000002">
    <property type="protein sequence ID" value="MVW59658.1"/>
    <property type="molecule type" value="Genomic_DNA"/>
</dbReference>
<dbReference type="NCBIfam" id="TIGR01646">
    <property type="entry name" value="vgr_GE"/>
    <property type="match status" value="1"/>
</dbReference>
<feature type="domain" description="DUF2345" evidence="4">
    <location>
        <begin position="698"/>
        <end position="844"/>
    </location>
</feature>
<dbReference type="Pfam" id="PF13296">
    <property type="entry name" value="T6SS_Vgr"/>
    <property type="match status" value="1"/>
</dbReference>
<dbReference type="Gene3D" id="3.55.50.10">
    <property type="entry name" value="Baseplate protein-like domains"/>
    <property type="match status" value="1"/>
</dbReference>
<protein>
    <submittedName>
        <fullName evidence="6">Type VI secretion system tip protein VgrG</fullName>
    </submittedName>
</protein>
<evidence type="ECO:0000256" key="1">
    <source>
        <dbReference type="ARBA" id="ARBA00005558"/>
    </source>
</evidence>
<reference evidence="6 7" key="1">
    <citation type="submission" date="2019-12" db="EMBL/GenBank/DDBJ databases">
        <authorList>
            <person name="Li C."/>
            <person name="Zhao J."/>
        </authorList>
    </citation>
    <scope>NUCLEOTIDE SEQUENCE [LARGE SCALE GENOMIC DNA]</scope>
    <source>
        <strain evidence="6 7">NEAU-DD11</strain>
    </source>
</reference>
<accession>A0A7X3K6E3</accession>
<evidence type="ECO:0000313" key="7">
    <source>
        <dbReference type="Proteomes" id="UP000443353"/>
    </source>
</evidence>
<dbReference type="SUPFAM" id="SSF69279">
    <property type="entry name" value="Phage tail proteins"/>
    <property type="match status" value="2"/>
</dbReference>
<dbReference type="InterPro" id="IPR037026">
    <property type="entry name" value="Vgr_OB-fold_dom_sf"/>
</dbReference>
<evidence type="ECO:0000259" key="4">
    <source>
        <dbReference type="Pfam" id="PF10106"/>
    </source>
</evidence>
<dbReference type="Pfam" id="PF10106">
    <property type="entry name" value="DUF2345"/>
    <property type="match status" value="1"/>
</dbReference>
<organism evidence="6 7">
    <name type="scientific">Massilia cellulosiltytica</name>
    <dbReference type="NCBI Taxonomy" id="2683234"/>
    <lineage>
        <taxon>Bacteria</taxon>
        <taxon>Pseudomonadati</taxon>
        <taxon>Pseudomonadota</taxon>
        <taxon>Betaproteobacteria</taxon>
        <taxon>Burkholderiales</taxon>
        <taxon>Oxalobacteraceae</taxon>
        <taxon>Telluria group</taxon>
        <taxon>Massilia</taxon>
    </lineage>
</organism>
<evidence type="ECO:0000313" key="6">
    <source>
        <dbReference type="EMBL" id="MVW59658.1"/>
    </source>
</evidence>
<dbReference type="AlphaFoldDB" id="A0A7X3K6E3"/>
<gene>
    <name evidence="6" type="primary">tssI</name>
    <name evidence="6" type="ORF">GPY61_06920</name>
</gene>
<dbReference type="Pfam" id="PF04717">
    <property type="entry name" value="Phage_base_V"/>
    <property type="match status" value="1"/>
</dbReference>
<sequence length="954" mass="102093">MDLATLSEALRRFGTGLSQHARLITLASAHDAALPQSPLAESVRGREAVNDAYRFDVDALSTSTDLDLAGFIGEELTVGLLQPDGSRRAWHGICTAAEWLGADGGVARYRLRLEPALALLRLRRDSYIFQDKNVRDIVTELFADYPQLRFDFDITQDLPSRPICTQYRESDYDFFVRLMASEGLSWRFEHDQAVTADDGQARHRVIIFDSAAEFPATPGDAAIRFHGVRATDTDDAIDGFRARRRVQANAVSISSWDPAQVRAPAAEQQSILDAGALPLLTVYDGAGERIATDAGAADLHSRLMLQALELDNKLFEGEGAARRLAAGHAFTLTQHDRYPDGDNAFKVLWVEHEARNNVGAQIAAVDRGGVEPGTYRNRFGCVRDAVAVVPRATALPQPHTALGPQTALVVGLPDSVATTTRDHQVRVQFAWQRGAAANRGGLDHDTDDAGCAPGNDRSGTWVRVAEALAGPNWGSQFTPRIGTEVLVDFIDNDIDRPLVVAQLYTGADAPPFAAGVDSGVDHAGTISGIHTQTFDGAGWNQWQLDDTQGQLRMRLATSTAATQLNLGHLVRQAPGGAQRGHYRGSGFELRTDAWAVVRGAEGVLLTTRARSAQGAGVSSTQMDAAEAVASLKAAQSLGSALLDAATGQHALTSKAAVQAQKDFLAQIDPADKGKFAGPANGQDAAKPTPGSRDLDPSSPVERFGAPVVLLDSQAGINWATPASTVLFAGQHLHWTTQSDMHVTAAYTSSSVSAEATSLYAHEGGIQAVAGNGPVSVQAHTDQLEILADKEVTVISVNDGIEVKASKKIVLQAGQASITLEGKDITFACPGRFSVKGAQQVFDEGSFGAARLEELPHRLVTPILQPYSIRWAATSAITGKPAEGVDVDVFDTESFEVAYTGTTQGDGRTQRLTDQERPQEFVVLVGSGNWVTDITADQDPVTLEPDDWMDLEAEE</sequence>
<dbReference type="InterPro" id="IPR028244">
    <property type="entry name" value="T6SS_Rhs_Vgr_dom"/>
</dbReference>